<keyword evidence="11 18" id="KW-0547">Nucleotide-binding</keyword>
<name>A0A368RYF5_SETIT</name>
<dbReference type="InterPro" id="IPR013320">
    <property type="entry name" value="ConA-like_dom_sf"/>
</dbReference>
<dbReference type="FunFam" id="3.30.200.20:FF:000178">
    <property type="entry name" value="serine/threonine-protein kinase PBS1-like"/>
    <property type="match status" value="1"/>
</dbReference>
<dbReference type="FunFam" id="2.60.120.200:FF:000198">
    <property type="entry name" value="Probable L-type lectin-domain containing receptor kinase S.5"/>
    <property type="match status" value="1"/>
</dbReference>
<keyword evidence="6" id="KW-0723">Serine/threonine-protein kinase</keyword>
<feature type="binding site" evidence="18">
    <location>
        <position position="415"/>
    </location>
    <ligand>
        <name>ATP</name>
        <dbReference type="ChEBI" id="CHEBI:30616"/>
    </ligand>
</feature>
<accession>A0A368RYF5</accession>
<dbReference type="EMBL" id="CM003534">
    <property type="protein sequence ID" value="RCV35113.1"/>
    <property type="molecule type" value="Genomic_DNA"/>
</dbReference>
<reference evidence="22" key="2">
    <citation type="submission" date="2015-07" db="EMBL/GenBank/DDBJ databases">
        <authorList>
            <person name="Noorani M."/>
        </authorList>
    </citation>
    <scope>NUCLEOTIDE SEQUENCE</scope>
    <source>
        <strain evidence="22">Yugu1</strain>
    </source>
</reference>
<keyword evidence="10" id="KW-0430">Lectin</keyword>
<evidence type="ECO:0000256" key="11">
    <source>
        <dbReference type="ARBA" id="ARBA00022741"/>
    </source>
</evidence>
<keyword evidence="8 20" id="KW-0812">Transmembrane</keyword>
<comment type="similarity">
    <text evidence="3">In the C-terminal section; belongs to the protein kinase superfamily. Ser/Thr protein kinase family.</text>
</comment>
<feature type="region of interest" description="Disordered" evidence="19">
    <location>
        <begin position="598"/>
        <end position="619"/>
    </location>
</feature>
<dbReference type="PROSITE" id="PS50011">
    <property type="entry name" value="PROTEIN_KINASE_DOM"/>
    <property type="match status" value="1"/>
</dbReference>
<dbReference type="SUPFAM" id="SSF56112">
    <property type="entry name" value="Protein kinase-like (PK-like)"/>
    <property type="match status" value="1"/>
</dbReference>
<dbReference type="EC" id="2.7.11.1" evidence="4"/>
<organism evidence="22">
    <name type="scientific">Setaria italica</name>
    <name type="common">Foxtail millet</name>
    <name type="synonym">Panicum italicum</name>
    <dbReference type="NCBI Taxonomy" id="4555"/>
    <lineage>
        <taxon>Eukaryota</taxon>
        <taxon>Viridiplantae</taxon>
        <taxon>Streptophyta</taxon>
        <taxon>Embryophyta</taxon>
        <taxon>Tracheophyta</taxon>
        <taxon>Spermatophyta</taxon>
        <taxon>Magnoliopsida</taxon>
        <taxon>Liliopsida</taxon>
        <taxon>Poales</taxon>
        <taxon>Poaceae</taxon>
        <taxon>PACMAD clade</taxon>
        <taxon>Panicoideae</taxon>
        <taxon>Panicodae</taxon>
        <taxon>Paniceae</taxon>
        <taxon>Cenchrinae</taxon>
        <taxon>Setaria</taxon>
    </lineage>
</organism>
<dbReference type="InterPro" id="IPR017441">
    <property type="entry name" value="Protein_kinase_ATP_BS"/>
</dbReference>
<evidence type="ECO:0000256" key="8">
    <source>
        <dbReference type="ARBA" id="ARBA00022692"/>
    </source>
</evidence>
<evidence type="ECO:0000259" key="21">
    <source>
        <dbReference type="PROSITE" id="PS50011"/>
    </source>
</evidence>
<keyword evidence="17" id="KW-0325">Glycoprotein</keyword>
<keyword evidence="5" id="KW-1003">Cell membrane</keyword>
<dbReference type="GO" id="GO:0005886">
    <property type="term" value="C:plasma membrane"/>
    <property type="evidence" value="ECO:0007669"/>
    <property type="project" value="UniProtKB-SubCell"/>
</dbReference>
<dbReference type="InterPro" id="IPR008271">
    <property type="entry name" value="Ser/Thr_kinase_AS"/>
</dbReference>
<reference evidence="22" key="1">
    <citation type="journal article" date="2012" name="Nat. Biotechnol.">
        <title>Reference genome sequence of the model plant Setaria.</title>
        <authorList>
            <person name="Bennetzen J.L."/>
            <person name="Schmutz J."/>
            <person name="Wang H."/>
            <person name="Percifield R."/>
            <person name="Hawkins J."/>
            <person name="Pontaroli A.C."/>
            <person name="Estep M."/>
            <person name="Feng L."/>
            <person name="Vaughn J.N."/>
            <person name="Grimwood J."/>
            <person name="Jenkins J."/>
            <person name="Barry K."/>
            <person name="Lindquist E."/>
            <person name="Hellsten U."/>
            <person name="Deshpande S."/>
            <person name="Wang X."/>
            <person name="Wu X."/>
            <person name="Mitros T."/>
            <person name="Triplett J."/>
            <person name="Yang X."/>
            <person name="Ye C.Y."/>
            <person name="Mauro-Herrera M."/>
            <person name="Wang L."/>
            <person name="Li P."/>
            <person name="Sharma M."/>
            <person name="Sharma R."/>
            <person name="Ronald P.C."/>
            <person name="Panaud O."/>
            <person name="Kellogg E.A."/>
            <person name="Brutnell T.P."/>
            <person name="Doust A.N."/>
            <person name="Tuskan G.A."/>
            <person name="Rokhsar D."/>
            <person name="Devos K.M."/>
        </authorList>
    </citation>
    <scope>NUCLEOTIDE SEQUENCE [LARGE SCALE GENOMIC DNA]</scope>
    <source>
        <strain evidence="22">Yugu1</strain>
    </source>
</reference>
<dbReference type="InterPro" id="IPR000719">
    <property type="entry name" value="Prot_kinase_dom"/>
</dbReference>
<dbReference type="AlphaFoldDB" id="A0A368RYF5"/>
<sequence>MIGCESMTSPTRLPQFCVTLTPRGITQNSARIHLFFYFRIGEMSPETLAMASLSSRTGTRRRFALLASTTLAFLILCSTCSCLQFSYPTFDAANEADFSFSPGSGIANGALQITPTTGEISHRSGRVCYARETLKLWNSERTALTSFRTEFVLNILPRNGTGEGMAFILTNNPELPTNSSGRWLGIVNSQTDGSPANRIVAVEFDTRKSGGDDLDHNHVGLDVNSVRSVSTYPLTNLSIALSSGSDVSVSIEYDGAVLSIVAVQAYTFMYSWAGDLSRYLTDDITVGFAASTGKFTELNQIKSWNFTTLGDDAGGRRGRREARKKLILLLAYLIPLAIAGSFLAFCVWRRLTRPGRLAYRNLEKMIDARGPVRFGFRELKNATANFSSDRKLGRGGFGTVYLGYLERTGMEVAVKRVMASGGSSRGEQEFVAEVNSISKLSHRNLVRLIGWCHERGELLLVYEYFPMGSLDKLLYADDARGSGSPAPGLTWERRYGIICGVAAALEYLHHGSSRRILHRDVKTSNVMLDGGYGARLGDFGLARVVQSEGATHHSTRAVAGTRGYMAPESFFTGRAGLGTDAYAFGVFVLEVVSGRRPSSPVPQHHSYLDDNDDLGGGGLDDAVPSGARGGRQQDAYIVDWAWRLYGEGRAWRTADAALGGASDPEGVERAVRLALACCHPDPRERPSMRAAVQVLAGGVEAPEPPLVKPAFVWPPDGGRQQEMEMARVGLHYLWKMRSDMPRALFPASTAASRVGGTRCPAGRTSLVDGSLVVTLRGHCGTEPVGTLVA</sequence>
<proteinExistence type="inferred from homology"/>
<keyword evidence="13 18" id="KW-0067">ATP-binding</keyword>
<dbReference type="InterPro" id="IPR011009">
    <property type="entry name" value="Kinase-like_dom_sf"/>
</dbReference>
<dbReference type="SMART" id="SM00220">
    <property type="entry name" value="S_TKc"/>
    <property type="match status" value="1"/>
</dbReference>
<keyword evidence="7" id="KW-0808">Transferase</keyword>
<keyword evidence="12" id="KW-0418">Kinase</keyword>
<evidence type="ECO:0000256" key="2">
    <source>
        <dbReference type="ARBA" id="ARBA00008536"/>
    </source>
</evidence>
<dbReference type="GO" id="GO:0005524">
    <property type="term" value="F:ATP binding"/>
    <property type="evidence" value="ECO:0007669"/>
    <property type="project" value="UniProtKB-UniRule"/>
</dbReference>
<dbReference type="Pfam" id="PF00069">
    <property type="entry name" value="Pkinase"/>
    <property type="match status" value="1"/>
</dbReference>
<evidence type="ECO:0000256" key="19">
    <source>
        <dbReference type="SAM" id="MobiDB-lite"/>
    </source>
</evidence>
<dbReference type="OrthoDB" id="4062651at2759"/>
<evidence type="ECO:0000256" key="3">
    <source>
        <dbReference type="ARBA" id="ARBA00010217"/>
    </source>
</evidence>
<evidence type="ECO:0000256" key="18">
    <source>
        <dbReference type="PROSITE-ProRule" id="PRU10141"/>
    </source>
</evidence>
<gene>
    <name evidence="22" type="ORF">SETIT_7G213700v2</name>
</gene>
<dbReference type="PROSITE" id="PS00108">
    <property type="entry name" value="PROTEIN_KINASE_ST"/>
    <property type="match status" value="1"/>
</dbReference>
<protein>
    <recommendedName>
        <fullName evidence="4">non-specific serine/threonine protein kinase</fullName>
        <ecNumber evidence="4">2.7.11.1</ecNumber>
    </recommendedName>
</protein>
<evidence type="ECO:0000256" key="1">
    <source>
        <dbReference type="ARBA" id="ARBA00004251"/>
    </source>
</evidence>
<evidence type="ECO:0000256" key="15">
    <source>
        <dbReference type="ARBA" id="ARBA00023136"/>
    </source>
</evidence>
<dbReference type="Gene3D" id="3.30.200.20">
    <property type="entry name" value="Phosphorylase Kinase, domain 1"/>
    <property type="match status" value="1"/>
</dbReference>
<keyword evidence="16" id="KW-0675">Receptor</keyword>
<dbReference type="PROSITE" id="PS00107">
    <property type="entry name" value="PROTEIN_KINASE_ATP"/>
    <property type="match status" value="1"/>
</dbReference>
<evidence type="ECO:0000256" key="12">
    <source>
        <dbReference type="ARBA" id="ARBA00022777"/>
    </source>
</evidence>
<evidence type="ECO:0000256" key="9">
    <source>
        <dbReference type="ARBA" id="ARBA00022729"/>
    </source>
</evidence>
<comment type="subcellular location">
    <subcellularLocation>
        <location evidence="1">Cell membrane</location>
        <topology evidence="1">Single-pass type I membrane protein</topology>
    </subcellularLocation>
</comment>
<evidence type="ECO:0000256" key="4">
    <source>
        <dbReference type="ARBA" id="ARBA00012513"/>
    </source>
</evidence>
<dbReference type="SUPFAM" id="SSF49899">
    <property type="entry name" value="Concanavalin A-like lectins/glucanases"/>
    <property type="match status" value="1"/>
</dbReference>
<keyword evidence="9" id="KW-0732">Signal</keyword>
<dbReference type="Gene3D" id="2.60.120.200">
    <property type="match status" value="1"/>
</dbReference>
<feature type="transmembrane region" description="Helical" evidence="20">
    <location>
        <begin position="326"/>
        <end position="348"/>
    </location>
</feature>
<keyword evidence="15 20" id="KW-0472">Membrane</keyword>
<evidence type="ECO:0000256" key="10">
    <source>
        <dbReference type="ARBA" id="ARBA00022734"/>
    </source>
</evidence>
<dbReference type="Pfam" id="PF00139">
    <property type="entry name" value="Lectin_legB"/>
    <property type="match status" value="1"/>
</dbReference>
<evidence type="ECO:0000256" key="6">
    <source>
        <dbReference type="ARBA" id="ARBA00022527"/>
    </source>
</evidence>
<evidence type="ECO:0000256" key="14">
    <source>
        <dbReference type="ARBA" id="ARBA00022989"/>
    </source>
</evidence>
<evidence type="ECO:0000256" key="17">
    <source>
        <dbReference type="ARBA" id="ARBA00023180"/>
    </source>
</evidence>
<dbReference type="GO" id="GO:0004674">
    <property type="term" value="F:protein serine/threonine kinase activity"/>
    <property type="evidence" value="ECO:0007669"/>
    <property type="project" value="UniProtKB-KW"/>
</dbReference>
<evidence type="ECO:0000256" key="13">
    <source>
        <dbReference type="ARBA" id="ARBA00022840"/>
    </source>
</evidence>
<evidence type="ECO:0000256" key="20">
    <source>
        <dbReference type="SAM" id="Phobius"/>
    </source>
</evidence>
<dbReference type="InterPro" id="IPR050528">
    <property type="entry name" value="L-type_Lectin-RKs"/>
</dbReference>
<dbReference type="InterPro" id="IPR019825">
    <property type="entry name" value="Lectin_legB_Mn/Ca_BS"/>
</dbReference>
<feature type="transmembrane region" description="Helical" evidence="20">
    <location>
        <begin position="63"/>
        <end position="87"/>
    </location>
</feature>
<dbReference type="CDD" id="cd06899">
    <property type="entry name" value="lectin_legume_LecRK_Arcelin_ConA"/>
    <property type="match status" value="1"/>
</dbReference>
<keyword evidence="14 20" id="KW-1133">Transmembrane helix</keyword>
<comment type="similarity">
    <text evidence="2">In the N-terminal section; belongs to the leguminous lectin family.</text>
</comment>
<evidence type="ECO:0000256" key="5">
    <source>
        <dbReference type="ARBA" id="ARBA00022475"/>
    </source>
</evidence>
<feature type="domain" description="Protein kinase" evidence="21">
    <location>
        <begin position="386"/>
        <end position="706"/>
    </location>
</feature>
<dbReference type="GO" id="GO:0030246">
    <property type="term" value="F:carbohydrate binding"/>
    <property type="evidence" value="ECO:0007669"/>
    <property type="project" value="UniProtKB-KW"/>
</dbReference>
<dbReference type="Gene3D" id="1.10.510.10">
    <property type="entry name" value="Transferase(Phosphotransferase) domain 1"/>
    <property type="match status" value="1"/>
</dbReference>
<dbReference type="InterPro" id="IPR001220">
    <property type="entry name" value="Legume_lectin_dom"/>
</dbReference>
<evidence type="ECO:0000256" key="7">
    <source>
        <dbReference type="ARBA" id="ARBA00022679"/>
    </source>
</evidence>
<dbReference type="PROSITE" id="PS00307">
    <property type="entry name" value="LECTIN_LEGUME_BETA"/>
    <property type="match status" value="1"/>
</dbReference>
<dbReference type="GO" id="GO:0002229">
    <property type="term" value="P:defense response to oomycetes"/>
    <property type="evidence" value="ECO:0007669"/>
    <property type="project" value="UniProtKB-ARBA"/>
</dbReference>
<evidence type="ECO:0000256" key="16">
    <source>
        <dbReference type="ARBA" id="ARBA00023170"/>
    </source>
</evidence>
<evidence type="ECO:0000313" key="22">
    <source>
        <dbReference type="EMBL" id="RCV35113.1"/>
    </source>
</evidence>
<dbReference type="PANTHER" id="PTHR27007">
    <property type="match status" value="1"/>
</dbReference>
<dbReference type="FunFam" id="1.10.510.10:FF:000240">
    <property type="entry name" value="Lectin-domain containing receptor kinase A4.3"/>
    <property type="match status" value="1"/>
</dbReference>